<gene>
    <name evidence="3" type="ORF">DPMN_016029</name>
</gene>
<protein>
    <recommendedName>
        <fullName evidence="2">ERp29 N-terminal domain-containing protein</fullName>
    </recommendedName>
</protein>
<dbReference type="PANTHER" id="PTHR12211:SF0">
    <property type="entry name" value="ENDOPLASMIC RETICULUM RESIDENT PROTEIN 29"/>
    <property type="match status" value="1"/>
</dbReference>
<keyword evidence="1" id="KW-0256">Endoplasmic reticulum</keyword>
<sequence length="88" mass="10319">MICICLSDYGDKENVDLAERYSIPIKKEDHPTYLLFLQGQEKPIRYDGDEKDADDIKKFIMKESGTSFLLFFKETYLIQKLFSSRLIA</sequence>
<evidence type="ECO:0000256" key="1">
    <source>
        <dbReference type="ARBA" id="ARBA00022824"/>
    </source>
</evidence>
<accession>A0A9D4NDZ4</accession>
<dbReference type="InterPro" id="IPR016855">
    <property type="entry name" value="ERp29"/>
</dbReference>
<reference evidence="3" key="2">
    <citation type="submission" date="2020-11" db="EMBL/GenBank/DDBJ databases">
        <authorList>
            <person name="McCartney M.A."/>
            <person name="Auch B."/>
            <person name="Kono T."/>
            <person name="Mallez S."/>
            <person name="Becker A."/>
            <person name="Gohl D.M."/>
            <person name="Silverstein K.A.T."/>
            <person name="Koren S."/>
            <person name="Bechman K.B."/>
            <person name="Herman A."/>
            <person name="Abrahante J.E."/>
            <person name="Garbe J."/>
        </authorList>
    </citation>
    <scope>NUCLEOTIDE SEQUENCE</scope>
    <source>
        <strain evidence="3">Duluth1</strain>
        <tissue evidence="3">Whole animal</tissue>
    </source>
</reference>
<comment type="caution">
    <text evidence="3">The sequence shown here is derived from an EMBL/GenBank/DDBJ whole genome shotgun (WGS) entry which is preliminary data.</text>
</comment>
<dbReference type="InterPro" id="IPR036249">
    <property type="entry name" value="Thioredoxin-like_sf"/>
</dbReference>
<dbReference type="GO" id="GO:0009306">
    <property type="term" value="P:protein secretion"/>
    <property type="evidence" value="ECO:0007669"/>
    <property type="project" value="InterPro"/>
</dbReference>
<evidence type="ECO:0000259" key="2">
    <source>
        <dbReference type="Pfam" id="PF07912"/>
    </source>
</evidence>
<dbReference type="Gene3D" id="3.40.30.10">
    <property type="entry name" value="Glutaredoxin"/>
    <property type="match status" value="1"/>
</dbReference>
<evidence type="ECO:0000313" key="4">
    <source>
        <dbReference type="Proteomes" id="UP000828390"/>
    </source>
</evidence>
<keyword evidence="4" id="KW-1185">Reference proteome</keyword>
<evidence type="ECO:0000313" key="3">
    <source>
        <dbReference type="EMBL" id="KAH3891919.1"/>
    </source>
</evidence>
<feature type="domain" description="ERp29 N-terminal" evidence="2">
    <location>
        <begin position="4"/>
        <end position="64"/>
    </location>
</feature>
<dbReference type="InterPro" id="IPR012883">
    <property type="entry name" value="ERp29_N"/>
</dbReference>
<reference evidence="3" key="1">
    <citation type="journal article" date="2019" name="bioRxiv">
        <title>The Genome of the Zebra Mussel, Dreissena polymorpha: A Resource for Invasive Species Research.</title>
        <authorList>
            <person name="McCartney M.A."/>
            <person name="Auch B."/>
            <person name="Kono T."/>
            <person name="Mallez S."/>
            <person name="Zhang Y."/>
            <person name="Obille A."/>
            <person name="Becker A."/>
            <person name="Abrahante J.E."/>
            <person name="Garbe J."/>
            <person name="Badalamenti J.P."/>
            <person name="Herman A."/>
            <person name="Mangelson H."/>
            <person name="Liachko I."/>
            <person name="Sullivan S."/>
            <person name="Sone E.D."/>
            <person name="Koren S."/>
            <person name="Silverstein K.A.T."/>
            <person name="Beckman K.B."/>
            <person name="Gohl D.M."/>
        </authorList>
    </citation>
    <scope>NUCLEOTIDE SEQUENCE</scope>
    <source>
        <strain evidence="3">Duluth1</strain>
        <tissue evidence="3">Whole animal</tissue>
    </source>
</reference>
<dbReference type="Proteomes" id="UP000828390">
    <property type="component" value="Unassembled WGS sequence"/>
</dbReference>
<name>A0A9D4NDZ4_DREPO</name>
<dbReference type="GO" id="GO:0005788">
    <property type="term" value="C:endoplasmic reticulum lumen"/>
    <property type="evidence" value="ECO:0007669"/>
    <property type="project" value="InterPro"/>
</dbReference>
<dbReference type="PANTHER" id="PTHR12211">
    <property type="entry name" value="ENDOPLASMIC RETICULUM PROTEIN ERP29"/>
    <property type="match status" value="1"/>
</dbReference>
<organism evidence="3 4">
    <name type="scientific">Dreissena polymorpha</name>
    <name type="common">Zebra mussel</name>
    <name type="synonym">Mytilus polymorpha</name>
    <dbReference type="NCBI Taxonomy" id="45954"/>
    <lineage>
        <taxon>Eukaryota</taxon>
        <taxon>Metazoa</taxon>
        <taxon>Spiralia</taxon>
        <taxon>Lophotrochozoa</taxon>
        <taxon>Mollusca</taxon>
        <taxon>Bivalvia</taxon>
        <taxon>Autobranchia</taxon>
        <taxon>Heteroconchia</taxon>
        <taxon>Euheterodonta</taxon>
        <taxon>Imparidentia</taxon>
        <taxon>Neoheterodontei</taxon>
        <taxon>Myida</taxon>
        <taxon>Dreissenoidea</taxon>
        <taxon>Dreissenidae</taxon>
        <taxon>Dreissena</taxon>
    </lineage>
</organism>
<dbReference type="AlphaFoldDB" id="A0A9D4NDZ4"/>
<dbReference type="Pfam" id="PF07912">
    <property type="entry name" value="ERp29_N"/>
    <property type="match status" value="1"/>
</dbReference>
<dbReference type="SUPFAM" id="SSF52833">
    <property type="entry name" value="Thioredoxin-like"/>
    <property type="match status" value="1"/>
</dbReference>
<dbReference type="EMBL" id="JAIWYP010000001">
    <property type="protein sequence ID" value="KAH3891919.1"/>
    <property type="molecule type" value="Genomic_DNA"/>
</dbReference>
<proteinExistence type="predicted"/>